<comment type="subcellular location">
    <subcellularLocation>
        <location evidence="7">Cell inner membrane</location>
    </subcellularLocation>
    <subcellularLocation>
        <location evidence="1">Membrane</location>
    </subcellularLocation>
</comment>
<gene>
    <name evidence="11" type="ORF">N44_02397</name>
</gene>
<evidence type="ECO:0000256" key="9">
    <source>
        <dbReference type="SAM" id="Phobius"/>
    </source>
</evidence>
<evidence type="ECO:0000256" key="5">
    <source>
        <dbReference type="ARBA" id="ARBA00022825"/>
    </source>
</evidence>
<dbReference type="EC" id="3.4.21.-" evidence="7"/>
<sequence>MGQFFKQTFASCLGTLLGLLAFSVLGVGGLAFLLLSSLMSSDSSSVKEKSVLVFNLATNISDAPPSSSLADSLTGESTTTLNLRQVIAAIEKAALDDNIVGLLLYGRDNIGEYGYATLTEVRQALAKFRQSGKKIIAYDMEWTEKEYYLASVAEKVIINPVGRMEINGLSSQQTFFADALEKYGVGVQVVKVGSFKGAVEPYTRQDLSVQNRQQLQTLLDTIWSNYSSTVAKSRNLTTQEVQTISDTQGILEATTAKKAGFVDEVAHLDRVIVLAKELTGEAKNKTNEEENSGSFSQISLANYASSLDDEGGDSSHQIAIVYAEGTIVEGQGDRGEIGGDKLAKELRKLQEKEEVKAVVLRINSPGGSATASEVILREIKRLDAKKPVIISMGDVAASGGYWIAMGGQIIFADNDTITGSIGVFGLLLNIQKIANNNGIDWDTVKTGKLADISTITRPKNPQELEIYQGSVNQFYDLFIETVAQGRKLSPDKVRTVAQGRVWTGKDAVKIGLVDQIGGLEAAVQYAAKTAKLGDDWSLKEYPRSQSWQEELLSNFLQTYLPPLTKNNHPLTQEWQNFQQELLKLPTFNDPHSVYAKLLFNLDFR</sequence>
<comment type="caution">
    <text evidence="11">The sequence shown here is derived from an EMBL/GenBank/DDBJ whole genome shotgun (WGS) entry which is preliminary data.</text>
</comment>
<dbReference type="InterPro" id="IPR029045">
    <property type="entry name" value="ClpP/crotonase-like_dom_sf"/>
</dbReference>
<dbReference type="InterPro" id="IPR047217">
    <property type="entry name" value="S49_SppA_67K_type_N"/>
</dbReference>
<dbReference type="Proteomes" id="UP000030321">
    <property type="component" value="Unassembled WGS sequence"/>
</dbReference>
<dbReference type="AlphaFoldDB" id="A0A0A1VPX9"/>
<name>A0A0A1VPX9_MICAE</name>
<protein>
    <recommendedName>
        <fullName evidence="7">Protease 4</fullName>
        <ecNumber evidence="7">3.4.21.-</ecNumber>
    </recommendedName>
    <alternativeName>
        <fullName evidence="7">Endopeptidase IV</fullName>
    </alternativeName>
    <alternativeName>
        <fullName evidence="7">Protease IV</fullName>
    </alternativeName>
    <alternativeName>
        <fullName evidence="7">Signal peptide peptidase</fullName>
    </alternativeName>
</protein>
<keyword evidence="4 7" id="KW-0378">Hydrolase</keyword>
<dbReference type="EMBL" id="BBPA01000009">
    <property type="protein sequence ID" value="GAL91684.1"/>
    <property type="molecule type" value="Genomic_DNA"/>
</dbReference>
<dbReference type="Gene3D" id="3.90.226.10">
    <property type="entry name" value="2-enoyl-CoA Hydratase, Chain A, domain 1"/>
    <property type="match status" value="4"/>
</dbReference>
<keyword evidence="3 7" id="KW-0645">Protease</keyword>
<dbReference type="PANTHER" id="PTHR33209">
    <property type="entry name" value="PROTEASE 4"/>
    <property type="match status" value="1"/>
</dbReference>
<evidence type="ECO:0000313" key="11">
    <source>
        <dbReference type="EMBL" id="GAL91684.1"/>
    </source>
</evidence>
<dbReference type="InterPro" id="IPR004635">
    <property type="entry name" value="Pept_S49_SppA"/>
</dbReference>
<keyword evidence="5" id="KW-0720">Serine protease</keyword>
<feature type="transmembrane region" description="Helical" evidence="9">
    <location>
        <begin position="12"/>
        <end position="35"/>
    </location>
</feature>
<feature type="domain" description="Peptidase S49" evidence="10">
    <location>
        <begin position="128"/>
        <end position="278"/>
    </location>
</feature>
<evidence type="ECO:0000256" key="8">
    <source>
        <dbReference type="PIRSR" id="PIRSR001217-1"/>
    </source>
</evidence>
<dbReference type="GO" id="GO:0005886">
    <property type="term" value="C:plasma membrane"/>
    <property type="evidence" value="ECO:0007669"/>
    <property type="project" value="UniProtKB-SubCell"/>
</dbReference>
<evidence type="ECO:0000259" key="10">
    <source>
        <dbReference type="Pfam" id="PF01343"/>
    </source>
</evidence>
<dbReference type="NCBIfam" id="TIGR00706">
    <property type="entry name" value="SppA_dom"/>
    <property type="match status" value="1"/>
</dbReference>
<dbReference type="InterPro" id="IPR002142">
    <property type="entry name" value="Peptidase_S49"/>
</dbReference>
<dbReference type="Pfam" id="PF01343">
    <property type="entry name" value="Peptidase_S49"/>
    <property type="match status" value="2"/>
</dbReference>
<accession>A0A0A1VPX9</accession>
<proteinExistence type="inferred from homology"/>
<dbReference type="CDD" id="cd07018">
    <property type="entry name" value="S49_SppA_67K_type"/>
    <property type="match status" value="1"/>
</dbReference>
<feature type="domain" description="Peptidase S49" evidence="10">
    <location>
        <begin position="381"/>
        <end position="532"/>
    </location>
</feature>
<dbReference type="InterPro" id="IPR047272">
    <property type="entry name" value="S49_SppA_C"/>
</dbReference>
<dbReference type="RefSeq" id="WP_045356907.1">
    <property type="nucleotide sequence ID" value="NZ_BBPA01000009.1"/>
</dbReference>
<evidence type="ECO:0000256" key="3">
    <source>
        <dbReference type="ARBA" id="ARBA00022670"/>
    </source>
</evidence>
<evidence type="ECO:0000313" key="12">
    <source>
        <dbReference type="Proteomes" id="UP000030321"/>
    </source>
</evidence>
<feature type="active site" description="Nucleophile" evidence="8">
    <location>
        <position position="398"/>
    </location>
</feature>
<evidence type="ECO:0000256" key="4">
    <source>
        <dbReference type="ARBA" id="ARBA00022801"/>
    </source>
</evidence>
<dbReference type="CDD" id="cd07023">
    <property type="entry name" value="S49_Sppa_N_C"/>
    <property type="match status" value="1"/>
</dbReference>
<keyword evidence="6 7" id="KW-0472">Membrane</keyword>
<dbReference type="GO" id="GO:0008236">
    <property type="term" value="F:serine-type peptidase activity"/>
    <property type="evidence" value="ECO:0007669"/>
    <property type="project" value="UniProtKB-KW"/>
</dbReference>
<reference evidence="12" key="1">
    <citation type="journal article" date="2015" name="Genome">
        <title>Whole Genome Sequence of the Non-Microcystin-Producing Microcystis aeruginosa Strain NIES-44.</title>
        <authorList>
            <person name="Okano K."/>
            <person name="Miyata N."/>
            <person name="Ozaki Y."/>
        </authorList>
    </citation>
    <scope>NUCLEOTIDE SEQUENCE [LARGE SCALE GENOMIC DNA]</scope>
    <source>
        <strain evidence="12">NIES-44</strain>
    </source>
</reference>
<dbReference type="GO" id="GO:0006465">
    <property type="term" value="P:signal peptide processing"/>
    <property type="evidence" value="ECO:0007669"/>
    <property type="project" value="InterPro"/>
</dbReference>
<organism evidence="11 12">
    <name type="scientific">Microcystis aeruginosa NIES-44</name>
    <dbReference type="NCBI Taxonomy" id="449439"/>
    <lineage>
        <taxon>Bacteria</taxon>
        <taxon>Bacillati</taxon>
        <taxon>Cyanobacteriota</taxon>
        <taxon>Cyanophyceae</taxon>
        <taxon>Oscillatoriophycideae</taxon>
        <taxon>Chroococcales</taxon>
        <taxon>Microcystaceae</taxon>
        <taxon>Microcystis</taxon>
    </lineage>
</organism>
<dbReference type="PIRSF" id="PIRSF001217">
    <property type="entry name" value="Protease_4_SppA"/>
    <property type="match status" value="1"/>
</dbReference>
<evidence type="ECO:0000256" key="6">
    <source>
        <dbReference type="ARBA" id="ARBA00023136"/>
    </source>
</evidence>
<evidence type="ECO:0000256" key="7">
    <source>
        <dbReference type="PIRNR" id="PIRNR001217"/>
    </source>
</evidence>
<keyword evidence="9" id="KW-0812">Transmembrane</keyword>
<evidence type="ECO:0000256" key="1">
    <source>
        <dbReference type="ARBA" id="ARBA00004370"/>
    </source>
</evidence>
<dbReference type="PANTHER" id="PTHR33209:SF1">
    <property type="entry name" value="PEPTIDASE S49 DOMAIN-CONTAINING PROTEIN"/>
    <property type="match status" value="1"/>
</dbReference>
<dbReference type="SUPFAM" id="SSF52096">
    <property type="entry name" value="ClpP/crotonase"/>
    <property type="match status" value="2"/>
</dbReference>
<dbReference type="InterPro" id="IPR004634">
    <property type="entry name" value="Pept_S49_pIV"/>
</dbReference>
<dbReference type="NCBIfam" id="TIGR00705">
    <property type="entry name" value="SppA_67K"/>
    <property type="match status" value="1"/>
</dbReference>
<keyword evidence="7" id="KW-1003">Cell membrane</keyword>
<keyword evidence="7" id="KW-0997">Cell inner membrane</keyword>
<keyword evidence="9" id="KW-1133">Transmembrane helix</keyword>
<comment type="similarity">
    <text evidence="2 7">Belongs to the peptidase S49 family.</text>
</comment>
<evidence type="ECO:0000256" key="2">
    <source>
        <dbReference type="ARBA" id="ARBA00008683"/>
    </source>
</evidence>
<feature type="active site" description="Proton donor/acceptor" evidence="8">
    <location>
        <position position="196"/>
    </location>
</feature>